<evidence type="ECO:0000256" key="2">
    <source>
        <dbReference type="ARBA" id="ARBA00004319"/>
    </source>
</evidence>
<dbReference type="CDD" id="cd06432">
    <property type="entry name" value="GT8_HUGT1_C_like"/>
    <property type="match status" value="1"/>
</dbReference>
<dbReference type="WBParaSite" id="SMUV_0000723801-mRNA-1">
    <property type="protein sequence ID" value="SMUV_0000723801-mRNA-1"/>
    <property type="gene ID" value="SMUV_0000723801"/>
</dbReference>
<evidence type="ECO:0000256" key="1">
    <source>
        <dbReference type="ARBA" id="ARBA00001913"/>
    </source>
</evidence>
<dbReference type="InterPro" id="IPR040525">
    <property type="entry name" value="UGGT_TRXL_4"/>
</dbReference>
<dbReference type="GO" id="GO:0005788">
    <property type="term" value="C:endoplasmic reticulum lumen"/>
    <property type="evidence" value="ECO:0007669"/>
    <property type="project" value="UniProtKB-SubCell"/>
</dbReference>
<evidence type="ECO:0000256" key="4">
    <source>
        <dbReference type="ARBA" id="ARBA00006351"/>
    </source>
</evidence>
<evidence type="ECO:0000256" key="5">
    <source>
        <dbReference type="ARBA" id="ARBA00022676"/>
    </source>
</evidence>
<feature type="chain" id="PRO_5005893351" evidence="12">
    <location>
        <begin position="19"/>
        <end position="1527"/>
    </location>
</feature>
<reference evidence="19" key="1">
    <citation type="submission" date="2017-02" db="UniProtKB">
        <authorList>
            <consortium name="WormBaseParasite"/>
        </authorList>
    </citation>
    <scope>IDENTIFICATION</scope>
</reference>
<feature type="domain" description="Glucosyltransferase 24 catalytic" evidence="17">
    <location>
        <begin position="1241"/>
        <end position="1506"/>
    </location>
</feature>
<dbReference type="UniPathway" id="UPA00378"/>
<dbReference type="GO" id="GO:0051082">
    <property type="term" value="F:unfolded protein binding"/>
    <property type="evidence" value="ECO:0007669"/>
    <property type="project" value="TreeGrafter"/>
</dbReference>
<dbReference type="Pfam" id="PF18402">
    <property type="entry name" value="Thioredoxin_14"/>
    <property type="match status" value="1"/>
</dbReference>
<evidence type="ECO:0000256" key="12">
    <source>
        <dbReference type="SAM" id="SignalP"/>
    </source>
</evidence>
<dbReference type="Pfam" id="PF18404">
    <property type="entry name" value="Glyco_transf_24"/>
    <property type="match status" value="1"/>
</dbReference>
<dbReference type="PANTHER" id="PTHR11226:SF0">
    <property type="entry name" value="UDP-GLUCOSE:GLYCOPROTEIN GLUCOSYLTRANSFERASE"/>
    <property type="match status" value="1"/>
</dbReference>
<dbReference type="STRING" id="451379.A0A0N5AR98"/>
<dbReference type="InterPro" id="IPR009448">
    <property type="entry name" value="UDP-g_GGtrans"/>
</dbReference>
<keyword evidence="18" id="KW-1185">Reference proteome</keyword>
<comment type="subcellular location">
    <subcellularLocation>
        <location evidence="2">Endoplasmic reticulum lumen</location>
    </subcellularLocation>
</comment>
<evidence type="ECO:0000256" key="8">
    <source>
        <dbReference type="ARBA" id="ARBA00022824"/>
    </source>
</evidence>
<feature type="domain" description="UGGT thioredoxin-like" evidence="15">
    <location>
        <begin position="446"/>
        <end position="685"/>
    </location>
</feature>
<evidence type="ECO:0000256" key="10">
    <source>
        <dbReference type="ARBA" id="ARBA00045874"/>
    </source>
</evidence>
<evidence type="ECO:0000259" key="14">
    <source>
        <dbReference type="Pfam" id="PF18401"/>
    </source>
</evidence>
<protein>
    <submittedName>
        <fullName evidence="19">UDP-glucose:glycoprotein glucosyltransferase 2</fullName>
    </submittedName>
</protein>
<feature type="signal peptide" evidence="12">
    <location>
        <begin position="1"/>
        <end position="18"/>
    </location>
</feature>
<dbReference type="InterPro" id="IPR040694">
    <property type="entry name" value="UGGT_TRXL_2"/>
</dbReference>
<dbReference type="Pfam" id="PF06427">
    <property type="entry name" value="UDP-g_GGTase"/>
    <property type="match status" value="1"/>
</dbReference>
<comment type="cofactor">
    <cofactor evidence="1">
        <name>Ca(2+)</name>
        <dbReference type="ChEBI" id="CHEBI:29108"/>
    </cofactor>
</comment>
<evidence type="ECO:0000259" key="16">
    <source>
        <dbReference type="Pfam" id="PF18403"/>
    </source>
</evidence>
<dbReference type="Gene3D" id="3.90.550.10">
    <property type="entry name" value="Spore Coat Polysaccharide Biosynthesis Protein SpsA, Chain A"/>
    <property type="match status" value="1"/>
</dbReference>
<name>A0A0N5AR98_9BILA</name>
<evidence type="ECO:0000256" key="7">
    <source>
        <dbReference type="ARBA" id="ARBA00022729"/>
    </source>
</evidence>
<dbReference type="FunFam" id="3.90.550.10:FF:000004">
    <property type="entry name" value="UDP-glucose glycoprotein glucosyltransferase 1"/>
    <property type="match status" value="1"/>
</dbReference>
<comment type="pathway">
    <text evidence="3">Protein modification; protein glycosylation.</text>
</comment>
<evidence type="ECO:0000256" key="9">
    <source>
        <dbReference type="ARBA" id="ARBA00023180"/>
    </source>
</evidence>
<comment type="similarity">
    <text evidence="4">Belongs to the glycosyltransferase 8 family.</text>
</comment>
<keyword evidence="9" id="KW-0325">Glycoprotein</keyword>
<dbReference type="Pfam" id="PF18400">
    <property type="entry name" value="Thioredoxin_12"/>
    <property type="match status" value="1"/>
</dbReference>
<comment type="catalytic activity">
    <reaction evidence="11">
        <text>N(4)-(alpha-D-Man-(1-&gt;2)-alpha-D-Man-(1-&gt;2)-alpha-D-Man-(1-&gt;3)-[alpha-D-Man-(1-&gt;2)-alpha-D-Man-(1-&gt;3)-[alpha-D-Man-(1-&gt;2)-alpha-D-Man-(1-&gt;6)]-alpha-D-Man-(1-&gt;6)]-beta-D-Man-(1-&gt;4)-beta-D-GlcNAc-(1-&gt;4)-beta-D-GlcNAc)-L-asparaginyl-[protein] (N-glucan mannose isomer 9A1,2,3B1,2,3) + UDP-alpha-D-glucose = N(4)-(alpha-D-Glc-(1-&gt;3)-alpha-D-Man-(1-&gt;2)-alpha-D-Man-(1-&gt;2)-alpha-D-Man-(1-&gt;3)-[alpha-D-Man-(1-&gt;2)-alpha-D-Man-(1-&gt;3)-[alpha-D-Man-(1-&gt;2)-alpha-D-Man-(1-&gt;6)]-alpha-D-Man-(1-&gt;6)]-beta-D-Man-(1-&gt;4)-beta-D-GlcNAc-(1-&gt;4)-beta-D-GlcNAc)-L-asparaginyl-[protein] + UDP + H(+)</text>
        <dbReference type="Rhea" id="RHEA:61304"/>
        <dbReference type="Rhea" id="RHEA-COMP:14356"/>
        <dbReference type="Rhea" id="RHEA-COMP:14357"/>
        <dbReference type="ChEBI" id="CHEBI:15378"/>
        <dbReference type="ChEBI" id="CHEBI:58223"/>
        <dbReference type="ChEBI" id="CHEBI:58885"/>
        <dbReference type="ChEBI" id="CHEBI:59080"/>
        <dbReference type="ChEBI" id="CHEBI:139493"/>
    </reaction>
</comment>
<comment type="function">
    <text evidence="10">Recognizes glycoproteins with minor folding defects. Reglucosylates single N-glycans near the misfolded part of the protein, thus providing quality control for protein folding in the endoplasmic reticulum. Reglucosylated proteins are recognized by calreticulin for recycling to the endoplasmic reticulum and refolding or degradation.</text>
</comment>
<dbReference type="GO" id="GO:0003980">
    <property type="term" value="F:UDP-glucose:glycoprotein glucosyltransferase activity"/>
    <property type="evidence" value="ECO:0007669"/>
    <property type="project" value="InterPro"/>
</dbReference>
<keyword evidence="5" id="KW-0328">Glycosyltransferase</keyword>
<evidence type="ECO:0000259" key="17">
    <source>
        <dbReference type="Pfam" id="PF18404"/>
    </source>
</evidence>
<dbReference type="Pfam" id="PF18403">
    <property type="entry name" value="Thioredoxin_15"/>
    <property type="match status" value="1"/>
</dbReference>
<dbReference type="PANTHER" id="PTHR11226">
    <property type="entry name" value="UDP-GLUCOSE GLYCOPROTEIN:GLUCOSYLTRANSFERASE"/>
    <property type="match status" value="1"/>
</dbReference>
<feature type="domain" description="UDP-glucose:glycoprotein glucosyltransferase thioredoxin-like" evidence="16">
    <location>
        <begin position="721"/>
        <end position="940"/>
    </location>
</feature>
<accession>A0A0N5AR98</accession>
<dbReference type="InterPro" id="IPR040693">
    <property type="entry name" value="UGGT_TRXL_1"/>
</dbReference>
<dbReference type="GO" id="GO:0018279">
    <property type="term" value="P:protein N-linked glycosylation via asparagine"/>
    <property type="evidence" value="ECO:0007669"/>
    <property type="project" value="TreeGrafter"/>
</dbReference>
<sequence length="1527" mass="173756">MRLLLCLVLLLLFEYTEAGSKKAVISSLHAKWSQTSFLAEASEFMAKESNVMFWNYVNLIVERINVSEWASLSQEMQHNTAVRLANSYLGDSRTDLLKFALSLRTHSPAVQLFQQLGSENTGIDCEAYAEFSGKFACSPEELRQVVEENDDRGNMSTLYSLDHVFPKSEDTERVVVVYGELGTRPWLIMHNAAKALASKGVVKYVFRHWIKEPGDEKVLLSGYGVELAIKNTEYKAMDDSKIPEKNGSNSDVEGDIPGYEDTCGFNFNILRQSFFLLQKTHKHLKDSLEQFRLHLLEKDELTPLKVWQVQDLAFQAAQKIRLSPPEKVISLLTEISQNFPLLARSLTRQAVKKDFRNEVESNQKVSLSELGLNPGENALFINGILVDVDSLDVFHLLDLLKQEERLADGFFRMGFNQKYIPLLINLDFPDDSSSYALDFRNGKPEYLNNLDTDKRYREWGNSVKLMLQPYFPGMIRPIARNFFTLIFVLDLSEKENYHLLKLALTFYKHEIPLRIGVIFVVNNDESVSGFEDSSVAMLNLYNFVKSNSGTLDAFKALNSVYEIAKKHDVLSSREVMEYFSDVYSDHDPNEVFGVDSLYNAGRTNGQAFLHNSGLMTTPKALLNGVVLDDAGLKADRFEETVITAVMKATPKIQKAVITGKLKDRDNVMNWILSQPEVMPRINKRILGAPTAQNVLFLDLTDNQKCPMRIPTQFHILPQAEHNQCVLERMRYITRSSEPQTHFVTLWIVADFEDSEGRELAYTAIKRLKHSHNIRISFISNPANIDVASNVKSVSMLMNAAMRLLPPAQSKQFVTKIVKEEFISKYINGSLKLEDMAVNGMNVERFKKEFKQLNSDEVVAGFKFAQRALLLKPGERAIIANGMLIGPLNDDESFNEADIQLLEKLILSRGAKTIASHAEEWPIKKDDGTLSDIILRIASLVGSMSSKKKRIAFSLDSEEYSVLYLPPKMNTEMRASMEAICVIDPLSKGAQKMSALLEVIREVVNIGVKMIFNPQGKLSELPLKRFYRLVLQPSVTFDSSGGIVKSSYQARFASLPEKQLLTLSVTPSDSWMVESVYAVYDLDNIKMENVDGSVVAEFQLENILLDGHCFDENSGSPPRGLQYTLGTRNNPTVYDTIVMANLGYFQLKANPGAWILQLREGKSRDIYEISNHFNTESEDSGSIHVLIDSFRGRTIRVQVAKKEGMQDQNLLSEGKSGSDDESSSLWSTISSTLSGGEKYDTINIFSLASGHLYERFMRIMMLSVMKHTKYPVKFWLLKNYLSPNFKETLPLLANYYGFQYELVEYKWPRWLHQQSEKQRVMWGYKILFLDVLFPLDVRKIIFVDADQIVRTDLMELMELDLGGAPYGFTPFCDSRKSMEGFRFWKKGYWANHLAGRKYHISAIYVVDLVKFRQIAAGDRLRGQYQGLSGDPNSLANLDQDLPNNMIHQVRIKSLPQEWLWCETWCDDDSKKYAKTIDMCNNPLTKEPKLQAAMRIATEWKDYDAEIRGVLSGEKQKDIENEDLSHSEL</sequence>
<dbReference type="SUPFAM" id="SSF53448">
    <property type="entry name" value="Nucleotide-diphospho-sugar transferases"/>
    <property type="match status" value="1"/>
</dbReference>
<feature type="domain" description="UGGT thioredoxin-like" evidence="14">
    <location>
        <begin position="298"/>
        <end position="424"/>
    </location>
</feature>
<dbReference type="InterPro" id="IPR040497">
    <property type="entry name" value="Glyco_transf_24"/>
</dbReference>
<evidence type="ECO:0000256" key="3">
    <source>
        <dbReference type="ARBA" id="ARBA00004922"/>
    </source>
</evidence>
<evidence type="ECO:0000313" key="18">
    <source>
        <dbReference type="Proteomes" id="UP000046393"/>
    </source>
</evidence>
<dbReference type="Proteomes" id="UP000046393">
    <property type="component" value="Unplaced"/>
</dbReference>
<evidence type="ECO:0000313" key="19">
    <source>
        <dbReference type="WBParaSite" id="SMUV_0000723801-mRNA-1"/>
    </source>
</evidence>
<dbReference type="InterPro" id="IPR029044">
    <property type="entry name" value="Nucleotide-diphossugar_trans"/>
</dbReference>
<organism evidence="18 19">
    <name type="scientific">Syphacia muris</name>
    <dbReference type="NCBI Taxonomy" id="451379"/>
    <lineage>
        <taxon>Eukaryota</taxon>
        <taxon>Metazoa</taxon>
        <taxon>Ecdysozoa</taxon>
        <taxon>Nematoda</taxon>
        <taxon>Chromadorea</taxon>
        <taxon>Rhabditida</taxon>
        <taxon>Spirurina</taxon>
        <taxon>Oxyuridomorpha</taxon>
        <taxon>Oxyuroidea</taxon>
        <taxon>Oxyuridae</taxon>
        <taxon>Syphacia</taxon>
    </lineage>
</organism>
<proteinExistence type="inferred from homology"/>
<evidence type="ECO:0000256" key="6">
    <source>
        <dbReference type="ARBA" id="ARBA00022679"/>
    </source>
</evidence>
<evidence type="ECO:0000256" key="11">
    <source>
        <dbReference type="ARBA" id="ARBA00048456"/>
    </source>
</evidence>
<keyword evidence="7 12" id="KW-0732">Signal</keyword>
<feature type="domain" description="UGGT thioredoxin-like" evidence="13">
    <location>
        <begin position="34"/>
        <end position="216"/>
    </location>
</feature>
<dbReference type="GO" id="GO:0036503">
    <property type="term" value="P:ERAD pathway"/>
    <property type="evidence" value="ECO:0007669"/>
    <property type="project" value="TreeGrafter"/>
</dbReference>
<dbReference type="InterPro" id="IPR040692">
    <property type="entry name" value="UGGT_TRXL_3"/>
</dbReference>
<evidence type="ECO:0000259" key="13">
    <source>
        <dbReference type="Pfam" id="PF18400"/>
    </source>
</evidence>
<keyword evidence="6" id="KW-0808">Transferase</keyword>
<dbReference type="Pfam" id="PF18401">
    <property type="entry name" value="Thioredoxin_13"/>
    <property type="match status" value="1"/>
</dbReference>
<keyword evidence="8" id="KW-0256">Endoplasmic reticulum</keyword>
<evidence type="ECO:0000259" key="15">
    <source>
        <dbReference type="Pfam" id="PF18402"/>
    </source>
</evidence>